<dbReference type="HAMAP" id="MF_01187">
    <property type="entry name" value="UPF0434"/>
    <property type="match status" value="1"/>
</dbReference>
<dbReference type="Proteomes" id="UP000293377">
    <property type="component" value="Unassembled WGS sequence"/>
</dbReference>
<gene>
    <name evidence="2" type="ORF">DRF75_04660</name>
</gene>
<accession>A0A4V2BQK9</accession>
<organism evidence="2 3">
    <name type="scientific">Ehrlichia minasensis</name>
    <dbReference type="NCBI Taxonomy" id="1242993"/>
    <lineage>
        <taxon>Bacteria</taxon>
        <taxon>Pseudomonadati</taxon>
        <taxon>Pseudomonadota</taxon>
        <taxon>Alphaproteobacteria</taxon>
        <taxon>Rickettsiales</taxon>
        <taxon>Anaplasmataceae</taxon>
        <taxon>Ehrlichia</taxon>
    </lineage>
</organism>
<evidence type="ECO:0000313" key="3">
    <source>
        <dbReference type="Proteomes" id="UP000293377"/>
    </source>
</evidence>
<dbReference type="OrthoDB" id="9812205at2"/>
<dbReference type="InterPro" id="IPR005651">
    <property type="entry name" value="Trm112-like"/>
</dbReference>
<name>A0A4V2BQK9_9RICK</name>
<protein>
    <recommendedName>
        <fullName evidence="1">UPF0434 protein DRF75_04660</fullName>
    </recommendedName>
</protein>
<dbReference type="SUPFAM" id="SSF158997">
    <property type="entry name" value="Trm112p-like"/>
    <property type="match status" value="1"/>
</dbReference>
<comment type="caution">
    <text evidence="2">The sequence shown here is derived from an EMBL/GenBank/DDBJ whole genome shotgun (WGS) entry which is preliminary data.</text>
</comment>
<sequence length="56" mass="6531">MIDHRILEILVCPLTKDKLQYNKDTNELISQKARLAFPIRDGIPIMLIDEARKLEP</sequence>
<dbReference type="PANTHER" id="PTHR33505:SF4">
    <property type="entry name" value="PROTEIN PREY, MITOCHONDRIAL"/>
    <property type="match status" value="1"/>
</dbReference>
<dbReference type="EMBL" id="QOHL01000030">
    <property type="protein sequence ID" value="RZB12344.1"/>
    <property type="molecule type" value="Genomic_DNA"/>
</dbReference>
<evidence type="ECO:0000313" key="2">
    <source>
        <dbReference type="EMBL" id="RZB12344.1"/>
    </source>
</evidence>
<dbReference type="FunFam" id="2.20.25.10:FF:000002">
    <property type="entry name" value="UPF0434 protein YcaR"/>
    <property type="match status" value="1"/>
</dbReference>
<dbReference type="Gene3D" id="2.20.25.10">
    <property type="match status" value="1"/>
</dbReference>
<proteinExistence type="inferred from homology"/>
<dbReference type="RefSeq" id="WP_082019990.1">
    <property type="nucleotide sequence ID" value="NZ_QOHL01000030.1"/>
</dbReference>
<dbReference type="AlphaFoldDB" id="A0A4V2BQK9"/>
<dbReference type="PANTHER" id="PTHR33505">
    <property type="entry name" value="ZGC:162634"/>
    <property type="match status" value="1"/>
</dbReference>
<dbReference type="Pfam" id="PF03966">
    <property type="entry name" value="Trm112p"/>
    <property type="match status" value="1"/>
</dbReference>
<dbReference type="GO" id="GO:0005829">
    <property type="term" value="C:cytosol"/>
    <property type="evidence" value="ECO:0007669"/>
    <property type="project" value="TreeGrafter"/>
</dbReference>
<evidence type="ECO:0000256" key="1">
    <source>
        <dbReference type="HAMAP-Rule" id="MF_01187"/>
    </source>
</evidence>
<comment type="similarity">
    <text evidence="1">Belongs to the UPF0434 family.</text>
</comment>
<keyword evidence="3" id="KW-1185">Reference proteome</keyword>
<reference evidence="2 3" key="1">
    <citation type="submission" date="2018-06" db="EMBL/GenBank/DDBJ databases">
        <title>Complete Genome Sequence of Ehrlichia minasensis Isolated From Cattle.</title>
        <authorList>
            <person name="Aguiar D.M."/>
            <person name="Araujo J.P.A.Jr."/>
            <person name="Nakazato L."/>
            <person name="Bard E."/>
            <person name="Cabezas-Cruz A."/>
        </authorList>
    </citation>
    <scope>NUCLEOTIDE SEQUENCE [LARGE SCALE GENOMIC DNA]</scope>
    <source>
        <strain evidence="2 3">B11</strain>
    </source>
</reference>